<sequence length="349" mass="36662">MAIEPMDGDRALMEQYALPWIEANEDRSSDANRNLHLYRESLEKDGVRATKAVERLISSGRGQALKALEGHWARVRACFDRTTGASKDIAGEILGIGDTIAIGKDRAQEIVSYLRAMNPDVGTATPDARLQRHIDVAREDLEANVTTTLTDARKGASRARAAENVVAVGTVPATLSGLLGRGISGGVGDGVRGGSGDDLPNGIRGGSGNDLPDGIRGGSGTGDSPFGSPFGSAPGPVAGTNAGSWSVFVDHDEHKRAADGLIKVAETLRGETTTALARVLYDLDALAASGSAGSTIAAEYTPLLNDLDLAGRALADHLSGPLHDIVLTISTDQQDTDDDNRGRFDWWRD</sequence>
<dbReference type="Proteomes" id="UP001600424">
    <property type="component" value="Unassembled WGS sequence"/>
</dbReference>
<gene>
    <name evidence="2" type="ORF">ACFQ63_34045</name>
</gene>
<dbReference type="EMBL" id="JBHTRV010000037">
    <property type="protein sequence ID" value="MFE5984702.1"/>
    <property type="molecule type" value="Genomic_DNA"/>
</dbReference>
<feature type="compositionally biased region" description="Gly residues" evidence="1">
    <location>
        <begin position="186"/>
        <end position="196"/>
    </location>
</feature>
<protein>
    <recommendedName>
        <fullName evidence="4">DUF222 domain-containing protein</fullName>
    </recommendedName>
</protein>
<organism evidence="2 3">
    <name type="scientific">Streptomyces wedmorensis</name>
    <dbReference type="NCBI Taxonomy" id="43759"/>
    <lineage>
        <taxon>Bacteria</taxon>
        <taxon>Bacillati</taxon>
        <taxon>Actinomycetota</taxon>
        <taxon>Actinomycetes</taxon>
        <taxon>Kitasatosporales</taxon>
        <taxon>Streptomycetaceae</taxon>
        <taxon>Streptomyces</taxon>
    </lineage>
</organism>
<evidence type="ECO:0000313" key="3">
    <source>
        <dbReference type="Proteomes" id="UP001600424"/>
    </source>
</evidence>
<keyword evidence="3" id="KW-1185">Reference proteome</keyword>
<proteinExistence type="predicted"/>
<feature type="region of interest" description="Disordered" evidence="1">
    <location>
        <begin position="186"/>
        <end position="234"/>
    </location>
</feature>
<name>A0ABW6J5R6_STRWE</name>
<reference evidence="2 3" key="1">
    <citation type="submission" date="2024-09" db="EMBL/GenBank/DDBJ databases">
        <title>The Natural Products Discovery Center: Release of the First 8490 Sequenced Strains for Exploring Actinobacteria Biosynthetic Diversity.</title>
        <authorList>
            <person name="Kalkreuter E."/>
            <person name="Kautsar S.A."/>
            <person name="Yang D."/>
            <person name="Bader C.D."/>
            <person name="Teijaro C.N."/>
            <person name="Fluegel L."/>
            <person name="Davis C.M."/>
            <person name="Simpson J.R."/>
            <person name="Lauterbach L."/>
            <person name="Steele A.D."/>
            <person name="Gui C."/>
            <person name="Meng S."/>
            <person name="Li G."/>
            <person name="Viehrig K."/>
            <person name="Ye F."/>
            <person name="Su P."/>
            <person name="Kiefer A.F."/>
            <person name="Nichols A."/>
            <person name="Cepeda A.J."/>
            <person name="Yan W."/>
            <person name="Fan B."/>
            <person name="Jiang Y."/>
            <person name="Adhikari A."/>
            <person name="Zheng C.-J."/>
            <person name="Schuster L."/>
            <person name="Cowan T.M."/>
            <person name="Smanski M.J."/>
            <person name="Chevrette M.G."/>
            <person name="De Carvalho L.P.S."/>
            <person name="Shen B."/>
        </authorList>
    </citation>
    <scope>NUCLEOTIDE SEQUENCE [LARGE SCALE GENOMIC DNA]</scope>
    <source>
        <strain evidence="2 3">NPDC056472</strain>
    </source>
</reference>
<dbReference type="RefSeq" id="WP_386248533.1">
    <property type="nucleotide sequence ID" value="NZ_JBHTRV010000037.1"/>
</dbReference>
<evidence type="ECO:0000313" key="2">
    <source>
        <dbReference type="EMBL" id="MFE5984702.1"/>
    </source>
</evidence>
<comment type="caution">
    <text evidence="2">The sequence shown here is derived from an EMBL/GenBank/DDBJ whole genome shotgun (WGS) entry which is preliminary data.</text>
</comment>
<accession>A0ABW6J5R6</accession>
<evidence type="ECO:0008006" key="4">
    <source>
        <dbReference type="Google" id="ProtNLM"/>
    </source>
</evidence>
<feature type="compositionally biased region" description="Low complexity" evidence="1">
    <location>
        <begin position="222"/>
        <end position="234"/>
    </location>
</feature>
<evidence type="ECO:0000256" key="1">
    <source>
        <dbReference type="SAM" id="MobiDB-lite"/>
    </source>
</evidence>